<organism evidence="1">
    <name type="scientific">Arundo donax</name>
    <name type="common">Giant reed</name>
    <name type="synonym">Donax arundinaceus</name>
    <dbReference type="NCBI Taxonomy" id="35708"/>
    <lineage>
        <taxon>Eukaryota</taxon>
        <taxon>Viridiplantae</taxon>
        <taxon>Streptophyta</taxon>
        <taxon>Embryophyta</taxon>
        <taxon>Tracheophyta</taxon>
        <taxon>Spermatophyta</taxon>
        <taxon>Magnoliopsida</taxon>
        <taxon>Liliopsida</taxon>
        <taxon>Poales</taxon>
        <taxon>Poaceae</taxon>
        <taxon>PACMAD clade</taxon>
        <taxon>Arundinoideae</taxon>
        <taxon>Arundineae</taxon>
        <taxon>Arundo</taxon>
    </lineage>
</organism>
<reference evidence="1" key="1">
    <citation type="submission" date="2014-09" db="EMBL/GenBank/DDBJ databases">
        <authorList>
            <person name="Magalhaes I.L.F."/>
            <person name="Oliveira U."/>
            <person name="Santos F.R."/>
            <person name="Vidigal T.H.D.A."/>
            <person name="Brescovit A.D."/>
            <person name="Santos A.J."/>
        </authorList>
    </citation>
    <scope>NUCLEOTIDE SEQUENCE</scope>
    <source>
        <tissue evidence="1">Shoot tissue taken approximately 20 cm above the soil surface</tissue>
    </source>
</reference>
<reference evidence="1" key="2">
    <citation type="journal article" date="2015" name="Data Brief">
        <title>Shoot transcriptome of the giant reed, Arundo donax.</title>
        <authorList>
            <person name="Barrero R.A."/>
            <person name="Guerrero F.D."/>
            <person name="Moolhuijzen P."/>
            <person name="Goolsby J.A."/>
            <person name="Tidwell J."/>
            <person name="Bellgard S.E."/>
            <person name="Bellgard M.I."/>
        </authorList>
    </citation>
    <scope>NUCLEOTIDE SEQUENCE</scope>
    <source>
        <tissue evidence="1">Shoot tissue taken approximately 20 cm above the soil surface</tissue>
    </source>
</reference>
<dbReference type="AlphaFoldDB" id="A0A0A9HBW3"/>
<accession>A0A0A9HBW3</accession>
<evidence type="ECO:0000313" key="1">
    <source>
        <dbReference type="EMBL" id="JAE33304.1"/>
    </source>
</evidence>
<name>A0A0A9HBW3_ARUDO</name>
<sequence>MGSQKGSNLKDQEQKQAQHVKFGKFDLRDAMNEALRKRQVFSKNCIL</sequence>
<dbReference type="EMBL" id="GBRH01164592">
    <property type="protein sequence ID" value="JAE33304.1"/>
    <property type="molecule type" value="Transcribed_RNA"/>
</dbReference>
<proteinExistence type="predicted"/>
<protein>
    <submittedName>
        <fullName evidence="1">Uncharacterized protein</fullName>
    </submittedName>
</protein>